<proteinExistence type="predicted"/>
<dbReference type="GeneID" id="8848889"/>
<dbReference type="InterPro" id="IPR036097">
    <property type="entry name" value="HisK_dim/P_sf"/>
</dbReference>
<evidence type="ECO:0000259" key="5">
    <source>
        <dbReference type="PROSITE" id="PS50109"/>
    </source>
</evidence>
<gene>
    <name evidence="7" type="ORF">NAEGRDRAFT_79620</name>
</gene>
<dbReference type="PROSITE" id="PS50109">
    <property type="entry name" value="HIS_KIN"/>
    <property type="match status" value="1"/>
</dbReference>
<dbReference type="SMART" id="SM00388">
    <property type="entry name" value="HisKA"/>
    <property type="match status" value="1"/>
</dbReference>
<feature type="compositionally biased region" description="Polar residues" evidence="3">
    <location>
        <begin position="7"/>
        <end position="22"/>
    </location>
</feature>
<evidence type="ECO:0000256" key="4">
    <source>
        <dbReference type="SAM" id="Phobius"/>
    </source>
</evidence>
<feature type="transmembrane region" description="Helical" evidence="4">
    <location>
        <begin position="445"/>
        <end position="470"/>
    </location>
</feature>
<dbReference type="PANTHER" id="PTHR43719:SF28">
    <property type="entry name" value="PEROXIDE STRESS-ACTIVATED HISTIDINE KINASE MAK1-RELATED"/>
    <property type="match status" value="1"/>
</dbReference>
<feature type="compositionally biased region" description="Polar residues" evidence="3">
    <location>
        <begin position="173"/>
        <end position="184"/>
    </location>
</feature>
<dbReference type="Pfam" id="PF00072">
    <property type="entry name" value="Response_reg"/>
    <property type="match status" value="1"/>
</dbReference>
<dbReference type="GO" id="GO:0000155">
    <property type="term" value="F:phosphorelay sensor kinase activity"/>
    <property type="evidence" value="ECO:0007669"/>
    <property type="project" value="InterPro"/>
</dbReference>
<dbReference type="Gene3D" id="1.10.287.130">
    <property type="match status" value="1"/>
</dbReference>
<feature type="region of interest" description="Disordered" evidence="3">
    <location>
        <begin position="125"/>
        <end position="213"/>
    </location>
</feature>
<feature type="transmembrane region" description="Helical" evidence="4">
    <location>
        <begin position="387"/>
        <end position="406"/>
    </location>
</feature>
<dbReference type="SUPFAM" id="SSF52172">
    <property type="entry name" value="CheY-like"/>
    <property type="match status" value="1"/>
</dbReference>
<name>D2VE68_NAEGR</name>
<dbReference type="SUPFAM" id="SSF55874">
    <property type="entry name" value="ATPase domain of HSP90 chaperone/DNA topoisomerase II/histidine kinase"/>
    <property type="match status" value="1"/>
</dbReference>
<dbReference type="InterPro" id="IPR011006">
    <property type="entry name" value="CheY-like_superfamily"/>
</dbReference>
<dbReference type="PRINTS" id="PR00344">
    <property type="entry name" value="BCTRLSENSOR"/>
</dbReference>
<dbReference type="SMART" id="SM00448">
    <property type="entry name" value="REC"/>
    <property type="match status" value="1"/>
</dbReference>
<keyword evidence="4" id="KW-0472">Membrane</keyword>
<accession>D2VE68</accession>
<feature type="compositionally biased region" description="Polar residues" evidence="3">
    <location>
        <begin position="54"/>
        <end position="71"/>
    </location>
</feature>
<dbReference type="InterPro" id="IPR050956">
    <property type="entry name" value="2C_system_His_kinase"/>
</dbReference>
<dbReference type="eggNOG" id="KOG0519">
    <property type="taxonomic scope" value="Eukaryota"/>
</dbReference>
<dbReference type="Pfam" id="PF02518">
    <property type="entry name" value="HATPase_c"/>
    <property type="match status" value="1"/>
</dbReference>
<feature type="transmembrane region" description="Helical" evidence="4">
    <location>
        <begin position="254"/>
        <end position="271"/>
    </location>
</feature>
<dbReference type="InterPro" id="IPR001789">
    <property type="entry name" value="Sig_transdc_resp-reg_receiver"/>
</dbReference>
<evidence type="ECO:0000313" key="8">
    <source>
        <dbReference type="Proteomes" id="UP000006671"/>
    </source>
</evidence>
<dbReference type="Proteomes" id="UP000006671">
    <property type="component" value="Unassembled WGS sequence"/>
</dbReference>
<feature type="transmembrane region" description="Helical" evidence="4">
    <location>
        <begin position="232"/>
        <end position="248"/>
    </location>
</feature>
<keyword evidence="4" id="KW-1133">Transmembrane helix</keyword>
<dbReference type="OMA" id="NMEIATN"/>
<feature type="region of interest" description="Disordered" evidence="3">
    <location>
        <begin position="44"/>
        <end position="107"/>
    </location>
</feature>
<dbReference type="KEGG" id="ngr:NAEGRDRAFT_79620"/>
<feature type="transmembrane region" description="Helical" evidence="4">
    <location>
        <begin position="476"/>
        <end position="497"/>
    </location>
</feature>
<dbReference type="InterPro" id="IPR005467">
    <property type="entry name" value="His_kinase_dom"/>
</dbReference>
<feature type="compositionally biased region" description="Low complexity" evidence="3">
    <location>
        <begin position="913"/>
        <end position="931"/>
    </location>
</feature>
<dbReference type="AlphaFoldDB" id="D2VE68"/>
<dbReference type="Pfam" id="PF00512">
    <property type="entry name" value="HisKA"/>
    <property type="match status" value="1"/>
</dbReference>
<evidence type="ECO:0000313" key="7">
    <source>
        <dbReference type="EMBL" id="EFC44830.1"/>
    </source>
</evidence>
<keyword evidence="8" id="KW-1185">Reference proteome</keyword>
<dbReference type="Gene3D" id="3.30.565.10">
    <property type="entry name" value="Histidine kinase-like ATPase, C-terminal domain"/>
    <property type="match status" value="1"/>
</dbReference>
<dbReference type="CDD" id="cd17546">
    <property type="entry name" value="REC_hyHK_CKI1_RcsC-like"/>
    <property type="match status" value="1"/>
</dbReference>
<feature type="compositionally biased region" description="Low complexity" evidence="3">
    <location>
        <begin position="78"/>
        <end position="100"/>
    </location>
</feature>
<feature type="compositionally biased region" description="Low complexity" evidence="3">
    <location>
        <begin position="350"/>
        <end position="369"/>
    </location>
</feature>
<feature type="modified residue" description="4-aspartylphosphate" evidence="2">
    <location>
        <position position="997"/>
    </location>
</feature>
<sequence>MSGAAQVASNNNRIMPSDQSVASSIVEGGATTLTTADMIQHHHISHTSSTSSQLVGGNSPTVETSTTSINTNRKDSGNDSLSTSSTCSSNESLSSSGKSSPDTTTGATINADELASSLSASNFTSPHYNSSSTNNVHTSTTPSTTTTSTYQSSGNNTNVPTTETSSKKVRVSVSDNPAISNNANIEDRRNSIFGSPTEPPSATSPQLNQSSNNTSFMQGDSAMILNEKLHQIFLPICLFLCYAYLIVYSTDYPISMSFLCIIAIVINFKYVRNLVQQRLVVWLIKHLSRDAATLGEIVEHEDIVGGNSDQSVIPLTTPLPPSSSTSEGQKEPNTVPFYSSSDFWRFGSVGSSSTSSTTTRASSSSSSGTPVDASYLAAKKQRLLEVYTCKVMIVVNIAVFFLRLLLCTKDYTVGWLMIGFLSSTVHNYSYIILQNALVDCRVHSYEAIMWVILSQHIVSVGIAIILSVVHNRYVEAFGTFCLLTVLNFMLNSVSYKLMNRLNTMKLMTSKLKEANRSKNALVSSISHEFRSPLMSISGSIELLLDTTLNAEQINYIKTIGSCSSILLTLIEDILQYSKLEKTNMEIATNSMLGKNTTNEEKVENHKTVFSLFDCLQHVRSIASSYASNFDVTIDFVTSKFLPSYVLGESVRLQQVLINLLTNSIKASSRNQVVTLAVEVLEDDNPEDIIDDGRSSAKEIVVVKRKDLSIEPTSTTSTESSAQTLLQQETPTIKTVVFKVIDHGCGIQKDIQKLLFKPFSSHNHNGDGSVIGTGLGLTILRKIIINMKGGISYRTLCEPSPNHGTTFCISIPFQLPDKKKKNSLKQIEEILRTNPIVNQSMSTESMTSSSGASTILLDSHIKKSDDLGTIPNALNNIDSEIQKTHLLHKELYMMKKRQSKSSTTASPKHSLQDSTGSITTSTTTTTTNTTENTSSVTVTGCIDIFETKILLAEDNPINLSVLKKLLQKGGFKNITTSANGFELIEAFRKEYHPIIVTDLHMPIINGIDAANEIRSLPNGDKVKIILLTADALMDKFNNMDSIDSCLNKPISKDDLNQAIISAIRAQE</sequence>
<evidence type="ECO:0000256" key="2">
    <source>
        <dbReference type="PROSITE-ProRule" id="PRU00169"/>
    </source>
</evidence>
<dbReference type="InParanoid" id="D2VE68"/>
<dbReference type="PROSITE" id="PS50110">
    <property type="entry name" value="RESPONSE_REGULATORY"/>
    <property type="match status" value="1"/>
</dbReference>
<dbReference type="PANTHER" id="PTHR43719">
    <property type="entry name" value="TWO-COMPONENT HISTIDINE KINASE"/>
    <property type="match status" value="1"/>
</dbReference>
<evidence type="ECO:0000256" key="1">
    <source>
        <dbReference type="ARBA" id="ARBA00022553"/>
    </source>
</evidence>
<dbReference type="InterPro" id="IPR004358">
    <property type="entry name" value="Sig_transdc_His_kin-like_C"/>
</dbReference>
<dbReference type="InterPro" id="IPR036890">
    <property type="entry name" value="HATPase_C_sf"/>
</dbReference>
<protein>
    <submittedName>
        <fullName evidence="7">Histidine kinase/response regulator</fullName>
    </submittedName>
</protein>
<feature type="region of interest" description="Disordered" evidence="3">
    <location>
        <begin position="896"/>
        <end position="931"/>
    </location>
</feature>
<dbReference type="CDD" id="cd00082">
    <property type="entry name" value="HisKA"/>
    <property type="match status" value="1"/>
</dbReference>
<dbReference type="InterPro" id="IPR003594">
    <property type="entry name" value="HATPase_dom"/>
</dbReference>
<dbReference type="VEuPathDB" id="AmoebaDB:NAEGRDRAFT_79620"/>
<evidence type="ECO:0000259" key="6">
    <source>
        <dbReference type="PROSITE" id="PS50110"/>
    </source>
</evidence>
<dbReference type="Gene3D" id="3.40.50.2300">
    <property type="match status" value="1"/>
</dbReference>
<dbReference type="SMART" id="SM00387">
    <property type="entry name" value="HATPase_c"/>
    <property type="match status" value="1"/>
</dbReference>
<keyword evidence="7" id="KW-0808">Transferase</keyword>
<evidence type="ECO:0000256" key="3">
    <source>
        <dbReference type="SAM" id="MobiDB-lite"/>
    </source>
</evidence>
<feature type="compositionally biased region" description="Polar residues" evidence="3">
    <location>
        <begin position="899"/>
        <end position="912"/>
    </location>
</feature>
<dbReference type="STRING" id="5762.D2VE68"/>
<feature type="compositionally biased region" description="Polar residues" evidence="3">
    <location>
        <begin position="200"/>
        <end position="213"/>
    </location>
</feature>
<dbReference type="RefSeq" id="XP_002677574.1">
    <property type="nucleotide sequence ID" value="XM_002677528.1"/>
</dbReference>
<feature type="domain" description="Response regulatory" evidence="6">
    <location>
        <begin position="947"/>
        <end position="1062"/>
    </location>
</feature>
<feature type="compositionally biased region" description="Low complexity" evidence="3">
    <location>
        <begin position="129"/>
        <end position="158"/>
    </location>
</feature>
<organism evidence="8">
    <name type="scientific">Naegleria gruberi</name>
    <name type="common">Amoeba</name>
    <dbReference type="NCBI Taxonomy" id="5762"/>
    <lineage>
        <taxon>Eukaryota</taxon>
        <taxon>Discoba</taxon>
        <taxon>Heterolobosea</taxon>
        <taxon>Tetramitia</taxon>
        <taxon>Eutetramitia</taxon>
        <taxon>Vahlkampfiidae</taxon>
        <taxon>Naegleria</taxon>
    </lineage>
</organism>
<keyword evidence="7" id="KW-0418">Kinase</keyword>
<keyword evidence="4" id="KW-0812">Transmembrane</keyword>
<feature type="region of interest" description="Disordered" evidence="3">
    <location>
        <begin position="350"/>
        <end position="371"/>
    </location>
</feature>
<feature type="domain" description="Histidine kinase" evidence="5">
    <location>
        <begin position="524"/>
        <end position="814"/>
    </location>
</feature>
<reference evidence="7 8" key="1">
    <citation type="journal article" date="2010" name="Cell">
        <title>The genome of Naegleria gruberi illuminates early eukaryotic versatility.</title>
        <authorList>
            <person name="Fritz-Laylin L.K."/>
            <person name="Prochnik S.E."/>
            <person name="Ginger M.L."/>
            <person name="Dacks J.B."/>
            <person name="Carpenter M.L."/>
            <person name="Field M.C."/>
            <person name="Kuo A."/>
            <person name="Paredez A."/>
            <person name="Chapman J."/>
            <person name="Pham J."/>
            <person name="Shu S."/>
            <person name="Neupane R."/>
            <person name="Cipriano M."/>
            <person name="Mancuso J."/>
            <person name="Tu H."/>
            <person name="Salamov A."/>
            <person name="Lindquist E."/>
            <person name="Shapiro H."/>
            <person name="Lucas S."/>
            <person name="Grigoriev I.V."/>
            <person name="Cande W.Z."/>
            <person name="Fulton C."/>
            <person name="Rokhsar D.S."/>
            <person name="Dawson S.C."/>
        </authorList>
    </citation>
    <scope>NUCLEOTIDE SEQUENCE [LARGE SCALE GENOMIC DNA]</scope>
    <source>
        <strain evidence="7 8">NEG-M</strain>
    </source>
</reference>
<dbReference type="OrthoDB" id="10266508at2759"/>
<keyword evidence="1 2" id="KW-0597">Phosphoprotein</keyword>
<dbReference type="SUPFAM" id="SSF47384">
    <property type="entry name" value="Homodimeric domain of signal transducing histidine kinase"/>
    <property type="match status" value="1"/>
</dbReference>
<dbReference type="EMBL" id="GG738866">
    <property type="protein sequence ID" value="EFC44830.1"/>
    <property type="molecule type" value="Genomic_DNA"/>
</dbReference>
<dbReference type="InterPro" id="IPR003661">
    <property type="entry name" value="HisK_dim/P_dom"/>
</dbReference>
<feature type="region of interest" description="Disordered" evidence="3">
    <location>
        <begin position="1"/>
        <end position="22"/>
    </location>
</feature>